<dbReference type="PANTHER" id="PTHR23329:SF1">
    <property type="entry name" value="TUFTELIN-INTERACTING PROTEIN 11"/>
    <property type="match status" value="1"/>
</dbReference>
<dbReference type="InterPro" id="IPR000467">
    <property type="entry name" value="G_patch_dom"/>
</dbReference>
<evidence type="ECO:0000256" key="1">
    <source>
        <dbReference type="ARBA" id="ARBA00010900"/>
    </source>
</evidence>
<feature type="compositionally biased region" description="Low complexity" evidence="3">
    <location>
        <begin position="224"/>
        <end position="233"/>
    </location>
</feature>
<feature type="region of interest" description="Disordered" evidence="3">
    <location>
        <begin position="142"/>
        <end position="186"/>
    </location>
</feature>
<comment type="caution">
    <text evidence="5">The sequence shown here is derived from an EMBL/GenBank/DDBJ whole genome shotgun (WGS) entry which is preliminary data.</text>
</comment>
<feature type="coiled-coil region" evidence="2">
    <location>
        <begin position="252"/>
        <end position="282"/>
    </location>
</feature>
<protein>
    <recommendedName>
        <fullName evidence="4">G-patch domain-containing protein</fullName>
    </recommendedName>
</protein>
<sequence length="619" mass="69003">MDSSDEDQPFNIRDGFEEESDEDSLRPSKRLEDDDHQDEDGADQNNDDVDDERPGMGGFRGFNLGQYPARDETPSPTPEMTDSPEPSKPVGAGESAFAKGGKVNQNSFAARMMAKMGHKEGQGLGRAGQGIAAPIQAQKVQAGTGLGFGPQAAQPQRPAQSLKDKQQGKISSGASTPRLKAPPKKKYEVTAIESRGLHVPDSLKNIIDATGAETKKLESLSGYSTPTSESSRTVTEEEKKQARLKRDLQLFADAWDGQIQEADALNQELKQRQAESEQCTEQSQLFLDLATSFERVAVDDSQTPRTFDQVILRLQTIQAQYADYIEPLDLPELAVAALSQPLQIAIQDWEDPLSNAGASHVDQLLSISAILTLEKTAKSRHRRRTTPFESLLLKTVYPHFRDTLRTSWTVHDPLPAIALLETWYPKVLPPWMLYKLLNEIVVPRLLEAVKKFKPPKHGHKRKHDLPDLHEWLFDWWALLDSPSLALESITQLKIEIKSKVRFDDRVWPKWEPLLGTRHKPSKPIATKPINVETPPPVAVEDEMTFKDILEEWCIEHDLMLRNTGTADALGRRLMRLLPAGKSGGGMLIYVQDDVVFDSTTGDPYMLDEELAEKASGSGK</sequence>
<dbReference type="InterPro" id="IPR045211">
    <property type="entry name" value="TFP11/STIP/Ntr1"/>
</dbReference>
<dbReference type="Proteomes" id="UP001345013">
    <property type="component" value="Unassembled WGS sequence"/>
</dbReference>
<dbReference type="Pfam" id="PF07842">
    <property type="entry name" value="GCFC"/>
    <property type="match status" value="1"/>
</dbReference>
<feature type="region of interest" description="Disordered" evidence="3">
    <location>
        <begin position="217"/>
        <end position="239"/>
    </location>
</feature>
<comment type="similarity">
    <text evidence="1">Belongs to the TFP11/STIP family.</text>
</comment>
<feature type="compositionally biased region" description="Low complexity" evidence="3">
    <location>
        <begin position="150"/>
        <end position="160"/>
    </location>
</feature>
<keyword evidence="6" id="KW-1185">Reference proteome</keyword>
<proteinExistence type="inferred from homology"/>
<accession>A0ABR0JXL3</accession>
<dbReference type="EMBL" id="JAVRRG010000198">
    <property type="protein sequence ID" value="KAK5077804.1"/>
    <property type="molecule type" value="Genomic_DNA"/>
</dbReference>
<evidence type="ECO:0000256" key="2">
    <source>
        <dbReference type="SAM" id="Coils"/>
    </source>
</evidence>
<organism evidence="5 6">
    <name type="scientific">Lithohypha guttulata</name>
    <dbReference type="NCBI Taxonomy" id="1690604"/>
    <lineage>
        <taxon>Eukaryota</taxon>
        <taxon>Fungi</taxon>
        <taxon>Dikarya</taxon>
        <taxon>Ascomycota</taxon>
        <taxon>Pezizomycotina</taxon>
        <taxon>Eurotiomycetes</taxon>
        <taxon>Chaetothyriomycetidae</taxon>
        <taxon>Chaetothyriales</taxon>
        <taxon>Trichomeriaceae</taxon>
        <taxon>Lithohypha</taxon>
    </lineage>
</organism>
<reference evidence="5 6" key="1">
    <citation type="submission" date="2023-08" db="EMBL/GenBank/DDBJ databases">
        <title>Black Yeasts Isolated from many extreme environments.</title>
        <authorList>
            <person name="Coleine C."/>
            <person name="Stajich J.E."/>
            <person name="Selbmann L."/>
        </authorList>
    </citation>
    <scope>NUCLEOTIDE SEQUENCE [LARGE SCALE GENOMIC DNA]</scope>
    <source>
        <strain evidence="5 6">CCFEE 5885</strain>
    </source>
</reference>
<dbReference type="InterPro" id="IPR022783">
    <property type="entry name" value="GCFC_dom"/>
</dbReference>
<feature type="region of interest" description="Disordered" evidence="3">
    <location>
        <begin position="1"/>
        <end position="103"/>
    </location>
</feature>
<evidence type="ECO:0000313" key="5">
    <source>
        <dbReference type="EMBL" id="KAK5077804.1"/>
    </source>
</evidence>
<evidence type="ECO:0000313" key="6">
    <source>
        <dbReference type="Proteomes" id="UP001345013"/>
    </source>
</evidence>
<dbReference type="PANTHER" id="PTHR23329">
    <property type="entry name" value="TUFTELIN-INTERACTING PROTEIN 11-RELATED"/>
    <property type="match status" value="1"/>
</dbReference>
<feature type="compositionally biased region" description="Basic and acidic residues" evidence="3">
    <location>
        <begin position="23"/>
        <end position="33"/>
    </location>
</feature>
<gene>
    <name evidence="5" type="ORF">LTR24_009293</name>
</gene>
<feature type="domain" description="G-patch" evidence="4">
    <location>
        <begin position="105"/>
        <end position="151"/>
    </location>
</feature>
<evidence type="ECO:0000256" key="3">
    <source>
        <dbReference type="SAM" id="MobiDB-lite"/>
    </source>
</evidence>
<name>A0ABR0JXL3_9EURO</name>
<keyword evidence="2" id="KW-0175">Coiled coil</keyword>
<dbReference type="SMART" id="SM00443">
    <property type="entry name" value="G_patch"/>
    <property type="match status" value="1"/>
</dbReference>
<dbReference type="Pfam" id="PF01585">
    <property type="entry name" value="G-patch"/>
    <property type="match status" value="1"/>
</dbReference>
<feature type="compositionally biased region" description="Acidic residues" evidence="3">
    <location>
        <begin position="34"/>
        <end position="51"/>
    </location>
</feature>
<dbReference type="PROSITE" id="PS50174">
    <property type="entry name" value="G_PATCH"/>
    <property type="match status" value="1"/>
</dbReference>
<evidence type="ECO:0000259" key="4">
    <source>
        <dbReference type="PROSITE" id="PS50174"/>
    </source>
</evidence>